<dbReference type="InterPro" id="IPR016171">
    <property type="entry name" value="Vanillyl_alc_oxidase_C-sub2"/>
</dbReference>
<dbReference type="AlphaFoldDB" id="A0A844YY74"/>
<dbReference type="PANTHER" id="PTHR11748">
    <property type="entry name" value="D-LACTATE DEHYDROGENASE"/>
    <property type="match status" value="1"/>
</dbReference>
<dbReference type="Gene3D" id="3.40.462.10">
    <property type="entry name" value="FAD-linked oxidases, C-terminal domain"/>
    <property type="match status" value="1"/>
</dbReference>
<dbReference type="OrthoDB" id="9811557at2"/>
<evidence type="ECO:0000256" key="3">
    <source>
        <dbReference type="ARBA" id="ARBA00022827"/>
    </source>
</evidence>
<accession>A0A844YY74</accession>
<dbReference type="PANTHER" id="PTHR11748:SF114">
    <property type="entry name" value="ARYL-ALCOHOL OXIDASE VANILLYL-ALCOHOL OXIDASE (AFU_ORTHOLOGUE AFUA_3G09500)-RELATED"/>
    <property type="match status" value="1"/>
</dbReference>
<gene>
    <name evidence="6" type="ORF">GRI99_10045</name>
</gene>
<dbReference type="InterPro" id="IPR016164">
    <property type="entry name" value="FAD-linked_Oxase-like_C"/>
</dbReference>
<dbReference type="SUPFAM" id="SSF56176">
    <property type="entry name" value="FAD-binding/transporter-associated domain-like"/>
    <property type="match status" value="1"/>
</dbReference>
<dbReference type="GO" id="GO:0008720">
    <property type="term" value="F:D-lactate dehydrogenase (NAD+) activity"/>
    <property type="evidence" value="ECO:0007669"/>
    <property type="project" value="TreeGrafter"/>
</dbReference>
<comment type="caution">
    <text evidence="6">The sequence shown here is derived from an EMBL/GenBank/DDBJ whole genome shotgun (WGS) entry which is preliminary data.</text>
</comment>
<feature type="domain" description="FAD-binding PCMH-type" evidence="5">
    <location>
        <begin position="50"/>
        <end position="236"/>
    </location>
</feature>
<dbReference type="Gene3D" id="1.10.45.10">
    <property type="entry name" value="Vanillyl-alcohol Oxidase, Chain A, domain 4"/>
    <property type="match status" value="1"/>
</dbReference>
<dbReference type="Pfam" id="PF02913">
    <property type="entry name" value="FAD-oxidase_C"/>
    <property type="match status" value="1"/>
</dbReference>
<dbReference type="Gene3D" id="3.30.465.10">
    <property type="match status" value="1"/>
</dbReference>
<proteinExistence type="predicted"/>
<sequence>MSAPLPPGTSQAALDAALEAFRAAVGPQWVFTSEADRASYLDPFSIGDPDAHATAAAVAPANTDQLAQVLAAANAHKVPVWPVSMGKNLAYGTAAPALRGTVVLDLKRMNRIVEINEDLGYAVVEPGVSYFDFKAELDRRQSNLWMSGAAHSWGSVMGNALEHGVGYTPYGIHAETICGMEVMLADGTLVRTGFGAIEGSQEWQAFKWPFGPNWDGVFTQSNFAVVTKLGLWLMPQPEGMAGFTISVPAKGDLARLVDTLRPLRLDDTINATYTIANAWRQSTGGAQRSDLWQGEGAIPEEVVTRRLAERGRGWWNVIFNVFDHVPGGIDLRIDKINRHFAAHFPQASIEHTRWVKGEPQQAWMRQDVSLAPFGIVDWRGSPGGHSDFGPVVAAVGSRVTQVYELIERRFLEHGLDPWVGMFGMGGRALIFVADMLYKRDDPEMTAACQRLFRTLCREVSAMGVGLYRSHITFMDDAEAMHTWNAQDGQGALPALNERLKACLDPNNILAPGKQGIGSARA</sequence>
<dbReference type="InterPro" id="IPR016169">
    <property type="entry name" value="FAD-bd_PCMH_sub2"/>
</dbReference>
<keyword evidence="3" id="KW-0274">FAD</keyword>
<protein>
    <submittedName>
        <fullName evidence="6">FAD-binding protein</fullName>
    </submittedName>
</protein>
<dbReference type="EMBL" id="WTYV01000003">
    <property type="protein sequence ID" value="MXO71976.1"/>
    <property type="molecule type" value="Genomic_DNA"/>
</dbReference>
<dbReference type="InterPro" id="IPR016170">
    <property type="entry name" value="Cytok_DH_C_sf"/>
</dbReference>
<evidence type="ECO:0000256" key="4">
    <source>
        <dbReference type="ARBA" id="ARBA00023002"/>
    </source>
</evidence>
<evidence type="ECO:0000256" key="1">
    <source>
        <dbReference type="ARBA" id="ARBA00001974"/>
    </source>
</evidence>
<keyword evidence="2" id="KW-0285">Flavoprotein</keyword>
<dbReference type="InterPro" id="IPR004113">
    <property type="entry name" value="FAD-bd_oxidored_4_C"/>
</dbReference>
<dbReference type="Proteomes" id="UP000466966">
    <property type="component" value="Unassembled WGS sequence"/>
</dbReference>
<dbReference type="SUPFAM" id="SSF55103">
    <property type="entry name" value="FAD-linked oxidases, C-terminal domain"/>
    <property type="match status" value="1"/>
</dbReference>
<evidence type="ECO:0000256" key="2">
    <source>
        <dbReference type="ARBA" id="ARBA00022630"/>
    </source>
</evidence>
<dbReference type="RefSeq" id="WP_160771902.1">
    <property type="nucleotide sequence ID" value="NZ_WTYV01000003.1"/>
</dbReference>
<dbReference type="InterPro" id="IPR016166">
    <property type="entry name" value="FAD-bd_PCMH"/>
</dbReference>
<dbReference type="Pfam" id="PF01565">
    <property type="entry name" value="FAD_binding_4"/>
    <property type="match status" value="1"/>
</dbReference>
<evidence type="ECO:0000313" key="7">
    <source>
        <dbReference type="Proteomes" id="UP000466966"/>
    </source>
</evidence>
<keyword evidence="7" id="KW-1185">Reference proteome</keyword>
<dbReference type="GO" id="GO:0004458">
    <property type="term" value="F:D-lactate dehydrogenase (cytochrome) activity"/>
    <property type="evidence" value="ECO:0007669"/>
    <property type="project" value="TreeGrafter"/>
</dbReference>
<dbReference type="GO" id="GO:0071949">
    <property type="term" value="F:FAD binding"/>
    <property type="evidence" value="ECO:0007669"/>
    <property type="project" value="InterPro"/>
</dbReference>
<reference evidence="6 7" key="1">
    <citation type="submission" date="2019-12" db="EMBL/GenBank/DDBJ databases">
        <title>Genomic-based taxomic classification of the family Erythrobacteraceae.</title>
        <authorList>
            <person name="Xu L."/>
        </authorList>
    </citation>
    <scope>NUCLEOTIDE SEQUENCE [LARGE SCALE GENOMIC DNA]</scope>
    <source>
        <strain evidence="6 7">M0322</strain>
    </source>
</reference>
<evidence type="ECO:0000313" key="6">
    <source>
        <dbReference type="EMBL" id="MXO71976.1"/>
    </source>
</evidence>
<dbReference type="PROSITE" id="PS51387">
    <property type="entry name" value="FAD_PCMH"/>
    <property type="match status" value="1"/>
</dbReference>
<organism evidence="6 7">
    <name type="scientific">Alteraurantiacibacter buctensis</name>
    <dbReference type="NCBI Taxonomy" id="1503981"/>
    <lineage>
        <taxon>Bacteria</taxon>
        <taxon>Pseudomonadati</taxon>
        <taxon>Pseudomonadota</taxon>
        <taxon>Alphaproteobacteria</taxon>
        <taxon>Sphingomonadales</taxon>
        <taxon>Erythrobacteraceae</taxon>
        <taxon>Alteraurantiacibacter</taxon>
    </lineage>
</organism>
<keyword evidence="4" id="KW-0560">Oxidoreductase</keyword>
<dbReference type="InterPro" id="IPR016167">
    <property type="entry name" value="FAD-bd_PCMH_sub1"/>
</dbReference>
<evidence type="ECO:0000259" key="5">
    <source>
        <dbReference type="PROSITE" id="PS51387"/>
    </source>
</evidence>
<dbReference type="GO" id="GO:1903457">
    <property type="term" value="P:lactate catabolic process"/>
    <property type="evidence" value="ECO:0007669"/>
    <property type="project" value="TreeGrafter"/>
</dbReference>
<dbReference type="InterPro" id="IPR036318">
    <property type="entry name" value="FAD-bd_PCMH-like_sf"/>
</dbReference>
<comment type="cofactor">
    <cofactor evidence="1">
        <name>FAD</name>
        <dbReference type="ChEBI" id="CHEBI:57692"/>
    </cofactor>
</comment>
<name>A0A844YY74_9SPHN</name>
<dbReference type="Gene3D" id="3.30.43.10">
    <property type="entry name" value="Uridine Diphospho-n-acetylenolpyruvylglucosamine Reductase, domain 2"/>
    <property type="match status" value="1"/>
</dbReference>
<dbReference type="InterPro" id="IPR006094">
    <property type="entry name" value="Oxid_FAD_bind_N"/>
</dbReference>